<dbReference type="GO" id="GO:0001716">
    <property type="term" value="F:L-amino-acid oxidase activity"/>
    <property type="evidence" value="ECO:0007669"/>
    <property type="project" value="TreeGrafter"/>
</dbReference>
<dbReference type="Proteomes" id="UP000076532">
    <property type="component" value="Unassembled WGS sequence"/>
</dbReference>
<dbReference type="Gene3D" id="3.90.660.10">
    <property type="match status" value="1"/>
</dbReference>
<dbReference type="STRING" id="436010.A0A165ZHS8"/>
<organism evidence="2 3">
    <name type="scientific">Athelia psychrophila</name>
    <dbReference type="NCBI Taxonomy" id="1759441"/>
    <lineage>
        <taxon>Eukaryota</taxon>
        <taxon>Fungi</taxon>
        <taxon>Dikarya</taxon>
        <taxon>Basidiomycota</taxon>
        <taxon>Agaricomycotina</taxon>
        <taxon>Agaricomycetes</taxon>
        <taxon>Agaricomycetidae</taxon>
        <taxon>Atheliales</taxon>
        <taxon>Atheliaceae</taxon>
        <taxon>Athelia</taxon>
    </lineage>
</organism>
<evidence type="ECO:0000313" key="3">
    <source>
        <dbReference type="Proteomes" id="UP000076532"/>
    </source>
</evidence>
<dbReference type="AlphaFoldDB" id="A0A165ZHS8"/>
<dbReference type="Pfam" id="PF01593">
    <property type="entry name" value="Amino_oxidase"/>
    <property type="match status" value="1"/>
</dbReference>
<gene>
    <name evidence="2" type="ORF">FIBSPDRAFT_801027</name>
</gene>
<sequence>MASGKYGPADPITAETLVEACVRAPPNPKPTQVDDRCNTDEPAILPVAILGAGVGGLYTAMILESLGIEFKIIEATGRVGGRLRTHKFSDDDAQYYDVGAMRFPIGLPIMSRLKKLFELPAIQPNITLIPYKFISDSNVGYLHYNGVRRRRRDVPTPDNNDIFRFSAVGVPQVYLDVGYDRIVKDVRKKWVTLLAADLEPPRGTAGWDELMTKDAYSTRAYMAVDYQPSAELNLPAVKGLPNDVINWCETMSGSTAVYDGAFTQTILGAMAFGATDSGDDHDWKCIVGGSSKLTDVMASTLKTTIVHNAQVTAIGLKDPNLGINSKMTVTSLIRVSDDVGSIETEDFEHVISTLPLPVLRSLDLSKSDLTSYQQHALRQLQYKDSVKVGVQFKSAWWTNGIDKDGQPIGIVGGQSFTDMPIRTVVYPSYGPDRSPDEPAVLIASYCTTEDAQRFAGLVAQFNASKFDPAQPLCSPLASLVLRNLAEVHNVDVNILTGQVIAIHAWDWNADPYAMGCSAFFGPGDFEHLYPHMCRPAASGRLHFAGDAISARHAWVVGALDSAWRAVEELLIHSTALHTKLPEFWDRWGVNKSSSVYDGARS</sequence>
<dbReference type="EMBL" id="KV417676">
    <property type="protein sequence ID" value="KZP10613.1"/>
    <property type="molecule type" value="Genomic_DNA"/>
</dbReference>
<protein>
    <submittedName>
        <fullName evidence="2">Amine oxidase</fullName>
    </submittedName>
</protein>
<feature type="domain" description="Amine oxidase" evidence="1">
    <location>
        <begin position="55"/>
        <end position="570"/>
    </location>
</feature>
<reference evidence="2 3" key="1">
    <citation type="journal article" date="2016" name="Mol. Biol. Evol.">
        <title>Comparative Genomics of Early-Diverging Mushroom-Forming Fungi Provides Insights into the Origins of Lignocellulose Decay Capabilities.</title>
        <authorList>
            <person name="Nagy L.G."/>
            <person name="Riley R."/>
            <person name="Tritt A."/>
            <person name="Adam C."/>
            <person name="Daum C."/>
            <person name="Floudas D."/>
            <person name="Sun H."/>
            <person name="Yadav J.S."/>
            <person name="Pangilinan J."/>
            <person name="Larsson K.H."/>
            <person name="Matsuura K."/>
            <person name="Barry K."/>
            <person name="Labutti K."/>
            <person name="Kuo R."/>
            <person name="Ohm R.A."/>
            <person name="Bhattacharya S.S."/>
            <person name="Shirouzu T."/>
            <person name="Yoshinaga Y."/>
            <person name="Martin F.M."/>
            <person name="Grigoriev I.V."/>
            <person name="Hibbett D.S."/>
        </authorList>
    </citation>
    <scope>NUCLEOTIDE SEQUENCE [LARGE SCALE GENOMIC DNA]</scope>
    <source>
        <strain evidence="2 3">CBS 109695</strain>
    </source>
</reference>
<name>A0A165ZHS8_9AGAM</name>
<dbReference type="Gene3D" id="3.50.50.60">
    <property type="entry name" value="FAD/NAD(P)-binding domain"/>
    <property type="match status" value="1"/>
</dbReference>
<dbReference type="SUPFAM" id="SSF51905">
    <property type="entry name" value="FAD/NAD(P)-binding domain"/>
    <property type="match status" value="1"/>
</dbReference>
<dbReference type="SUPFAM" id="SSF54373">
    <property type="entry name" value="FAD-linked reductases, C-terminal domain"/>
    <property type="match status" value="1"/>
</dbReference>
<evidence type="ECO:0000259" key="1">
    <source>
        <dbReference type="Pfam" id="PF01593"/>
    </source>
</evidence>
<evidence type="ECO:0000313" key="2">
    <source>
        <dbReference type="EMBL" id="KZP10613.1"/>
    </source>
</evidence>
<keyword evidence="3" id="KW-1185">Reference proteome</keyword>
<dbReference type="OrthoDB" id="7777654at2759"/>
<dbReference type="Gene3D" id="1.10.10.1620">
    <property type="match status" value="1"/>
</dbReference>
<dbReference type="InterPro" id="IPR050281">
    <property type="entry name" value="Flavin_monoamine_oxidase"/>
</dbReference>
<dbReference type="InterPro" id="IPR002937">
    <property type="entry name" value="Amino_oxidase"/>
</dbReference>
<dbReference type="PANTHER" id="PTHR10742">
    <property type="entry name" value="FLAVIN MONOAMINE OXIDASE"/>
    <property type="match status" value="1"/>
</dbReference>
<proteinExistence type="predicted"/>
<dbReference type="InterPro" id="IPR036188">
    <property type="entry name" value="FAD/NAD-bd_sf"/>
</dbReference>
<dbReference type="GO" id="GO:0009063">
    <property type="term" value="P:amino acid catabolic process"/>
    <property type="evidence" value="ECO:0007669"/>
    <property type="project" value="TreeGrafter"/>
</dbReference>
<dbReference type="PANTHER" id="PTHR10742:SF342">
    <property type="entry name" value="AMINE OXIDASE"/>
    <property type="match status" value="1"/>
</dbReference>
<accession>A0A165ZHS8</accession>